<reference evidence="2 3" key="1">
    <citation type="submission" date="2023-11" db="EMBL/GenBank/DDBJ databases">
        <title>Analysis of the Genomes of Mucilaginibacter gossypii cycad 4 and M. sabulilitoris SNA2: microbes with the potential for plant growth promotion.</title>
        <authorList>
            <person name="Hirsch A.M."/>
            <person name="Humm E."/>
            <person name="Rubbi M."/>
            <person name="Del Vecchio G."/>
            <person name="Ha S.M."/>
            <person name="Pellegrini M."/>
            <person name="Gunsalus R.P."/>
        </authorList>
    </citation>
    <scope>NUCLEOTIDE SEQUENCE [LARGE SCALE GENOMIC DNA]</scope>
    <source>
        <strain evidence="2 3">SNA2</strain>
    </source>
</reference>
<keyword evidence="1" id="KW-0472">Membrane</keyword>
<protein>
    <recommendedName>
        <fullName evidence="4">SxtJ</fullName>
    </recommendedName>
</protein>
<evidence type="ECO:0008006" key="4">
    <source>
        <dbReference type="Google" id="ProtNLM"/>
    </source>
</evidence>
<keyword evidence="1" id="KW-0812">Transmembrane</keyword>
<evidence type="ECO:0000313" key="2">
    <source>
        <dbReference type="EMBL" id="WPU95569.1"/>
    </source>
</evidence>
<accession>A0ABZ0TUV5</accession>
<organism evidence="2 3">
    <name type="scientific">Mucilaginibacter sabulilitoris</name>
    <dbReference type="NCBI Taxonomy" id="1173583"/>
    <lineage>
        <taxon>Bacteria</taxon>
        <taxon>Pseudomonadati</taxon>
        <taxon>Bacteroidota</taxon>
        <taxon>Sphingobacteriia</taxon>
        <taxon>Sphingobacteriales</taxon>
        <taxon>Sphingobacteriaceae</taxon>
        <taxon>Mucilaginibacter</taxon>
    </lineage>
</organism>
<evidence type="ECO:0000313" key="3">
    <source>
        <dbReference type="Proteomes" id="UP001324380"/>
    </source>
</evidence>
<dbReference type="Proteomes" id="UP001324380">
    <property type="component" value="Chromosome"/>
</dbReference>
<keyword evidence="3" id="KW-1185">Reference proteome</keyword>
<keyword evidence="1" id="KW-1133">Transmembrane helix</keyword>
<name>A0ABZ0TUV5_9SPHI</name>
<feature type="transmembrane region" description="Helical" evidence="1">
    <location>
        <begin position="82"/>
        <end position="103"/>
    </location>
</feature>
<evidence type="ECO:0000256" key="1">
    <source>
        <dbReference type="SAM" id="Phobius"/>
    </source>
</evidence>
<dbReference type="EMBL" id="CP139558">
    <property type="protein sequence ID" value="WPU95569.1"/>
    <property type="molecule type" value="Genomic_DNA"/>
</dbReference>
<feature type="transmembrane region" description="Helical" evidence="1">
    <location>
        <begin position="41"/>
        <end position="61"/>
    </location>
</feature>
<sequence>MEQQKQRLQTQVTLNKKFCREMALICLAAGIYLQWKHKTGAHYFWGLAAIFILMYLLRPMLANGIRLLWEFIGKQMSKVSSVAVLCLAYLLVITPMAIVFKLIGRNLLEMSFDPKKKSYWKEPAVHYSMKNQY</sequence>
<gene>
    <name evidence="2" type="ORF">SNE25_08540</name>
</gene>
<proteinExistence type="predicted"/>
<dbReference type="RefSeq" id="WP_321564677.1">
    <property type="nucleotide sequence ID" value="NZ_CP139558.1"/>
</dbReference>